<organism evidence="2">
    <name type="scientific">viral metagenome</name>
    <dbReference type="NCBI Taxonomy" id="1070528"/>
    <lineage>
        <taxon>unclassified sequences</taxon>
        <taxon>metagenomes</taxon>
        <taxon>organismal metagenomes</taxon>
    </lineage>
</organism>
<evidence type="ECO:0000313" key="2">
    <source>
        <dbReference type="EMBL" id="QJH99482.1"/>
    </source>
</evidence>
<name>A0A6M3XP29_9ZZZZ</name>
<accession>A0A6M3XP29</accession>
<dbReference type="EMBL" id="MT144791">
    <property type="protein sequence ID" value="QJH99482.1"/>
    <property type="molecule type" value="Genomic_DNA"/>
</dbReference>
<sequence length="430" mass="47795">MAYDPVSAAMRGFGGSLERLGGNISQSISERSGRGLEEMKLNRLYQNDQQAQKLRDLQIESATMGLEKQKQDIATDAQPFSISEWVDDNIKKATPVNMGMTAGDMGGPPGAYGAEGKPSDVGSQQAIFGFKKWAAKQLPSVIKSVFGGDVEIRQDEGGPTLYSKSQGRVLTRGDIKKMGDFEERMGAAIGGLTHGEKLLQLLAGAGDSQAIKSLKEYDTEEGKLRRYQYELGRKMELKSLAGAKGWDTSTIDTGIKYTQGKIDKIVTKMETPYTPMTRKEQISFERDKKAATAGFESYKAVTREQKIQDAADIAKAKRGPKESPYNKLSRNRDENNWNKAKDIIEAWESDEKIVLKDGSEVVAFVDSKGVDRITTMEEYEKSLKIYDELDRKFKGNPPLFKRVSEEGPFVRKQITRKKSTVKLSDPLGIR</sequence>
<proteinExistence type="predicted"/>
<evidence type="ECO:0000313" key="1">
    <source>
        <dbReference type="EMBL" id="QJA81599.1"/>
    </source>
</evidence>
<protein>
    <submittedName>
        <fullName evidence="2">Uncharacterized protein</fullName>
    </submittedName>
</protein>
<gene>
    <name evidence="1" type="ORF">MM415A00505_0028</name>
    <name evidence="2" type="ORF">TM448B01599_0009</name>
</gene>
<dbReference type="EMBL" id="MT142464">
    <property type="protein sequence ID" value="QJA81599.1"/>
    <property type="molecule type" value="Genomic_DNA"/>
</dbReference>
<reference evidence="2" key="1">
    <citation type="submission" date="2020-03" db="EMBL/GenBank/DDBJ databases">
        <title>The deep terrestrial virosphere.</title>
        <authorList>
            <person name="Holmfeldt K."/>
            <person name="Nilsson E."/>
            <person name="Simone D."/>
            <person name="Lopez-Fernandez M."/>
            <person name="Wu X."/>
            <person name="de Brujin I."/>
            <person name="Lundin D."/>
            <person name="Andersson A."/>
            <person name="Bertilsson S."/>
            <person name="Dopson M."/>
        </authorList>
    </citation>
    <scope>NUCLEOTIDE SEQUENCE</scope>
    <source>
        <strain evidence="1">MM415A00505</strain>
        <strain evidence="2">TM448B01599</strain>
    </source>
</reference>
<dbReference type="AlphaFoldDB" id="A0A6M3XP29"/>